<organism evidence="3 4">
    <name type="scientific">Aeromicrobium flavum</name>
    <dbReference type="NCBI Taxonomy" id="416568"/>
    <lineage>
        <taxon>Bacteria</taxon>
        <taxon>Bacillati</taxon>
        <taxon>Actinomycetota</taxon>
        <taxon>Actinomycetes</taxon>
        <taxon>Propionibacteriales</taxon>
        <taxon>Nocardioidaceae</taxon>
        <taxon>Aeromicrobium</taxon>
    </lineage>
</organism>
<dbReference type="InterPro" id="IPR054566">
    <property type="entry name" value="ManC/GMP-like_b-helix"/>
</dbReference>
<dbReference type="PANTHER" id="PTHR46390:SF1">
    <property type="entry name" value="MANNOSE-1-PHOSPHATE GUANYLYLTRANSFERASE"/>
    <property type="match status" value="1"/>
</dbReference>
<dbReference type="SUPFAM" id="SSF159283">
    <property type="entry name" value="Guanosine diphospho-D-mannose pyrophosphorylase/mannose-6-phosphate isomerase linker domain"/>
    <property type="match status" value="1"/>
</dbReference>
<dbReference type="GO" id="GO:0004475">
    <property type="term" value="F:mannose-1-phosphate guanylyltransferase (GTP) activity"/>
    <property type="evidence" value="ECO:0007669"/>
    <property type="project" value="InterPro"/>
</dbReference>
<dbReference type="EMBL" id="BJZQ01000002">
    <property type="protein sequence ID" value="GEO88565.1"/>
    <property type="molecule type" value="Genomic_DNA"/>
</dbReference>
<gene>
    <name evidence="3" type="ORF">AFL01nite_08920</name>
</gene>
<feature type="domain" description="Nucleotidyl transferase" evidence="1">
    <location>
        <begin position="28"/>
        <end position="301"/>
    </location>
</feature>
<dbReference type="AlphaFoldDB" id="A0A512HT33"/>
<protein>
    <submittedName>
        <fullName evidence="3">Mannose-1-phosphate guanyltransferase</fullName>
    </submittedName>
</protein>
<comment type="caution">
    <text evidence="3">The sequence shown here is derived from an EMBL/GenBank/DDBJ whole genome shotgun (WGS) entry which is preliminary data.</text>
</comment>
<dbReference type="OrthoDB" id="9806359at2"/>
<keyword evidence="4" id="KW-1185">Reference proteome</keyword>
<accession>A0A512HT33</accession>
<dbReference type="CDD" id="cd02509">
    <property type="entry name" value="GDP-M1P_Guanylyltransferase"/>
    <property type="match status" value="1"/>
</dbReference>
<evidence type="ECO:0000259" key="1">
    <source>
        <dbReference type="Pfam" id="PF00483"/>
    </source>
</evidence>
<dbReference type="InterPro" id="IPR051161">
    <property type="entry name" value="Mannose-6P_isomerase_type2"/>
</dbReference>
<dbReference type="InterPro" id="IPR029044">
    <property type="entry name" value="Nucleotide-diphossugar_trans"/>
</dbReference>
<dbReference type="Proteomes" id="UP000321769">
    <property type="component" value="Unassembled WGS sequence"/>
</dbReference>
<dbReference type="PANTHER" id="PTHR46390">
    <property type="entry name" value="MANNOSE-1-PHOSPHATE GUANYLYLTRANSFERASE"/>
    <property type="match status" value="1"/>
</dbReference>
<feature type="domain" description="MannoseP isomerase/GMP-like beta-helix" evidence="2">
    <location>
        <begin position="313"/>
        <end position="362"/>
    </location>
</feature>
<evidence type="ECO:0000313" key="4">
    <source>
        <dbReference type="Proteomes" id="UP000321769"/>
    </source>
</evidence>
<dbReference type="Pfam" id="PF22640">
    <property type="entry name" value="ManC_GMP_beta-helix"/>
    <property type="match status" value="1"/>
</dbReference>
<dbReference type="SUPFAM" id="SSF53448">
    <property type="entry name" value="Nucleotide-diphospho-sugar transferases"/>
    <property type="match status" value="1"/>
</dbReference>
<proteinExistence type="predicted"/>
<dbReference type="GO" id="GO:0009298">
    <property type="term" value="P:GDP-mannose biosynthetic process"/>
    <property type="evidence" value="ECO:0007669"/>
    <property type="project" value="TreeGrafter"/>
</dbReference>
<evidence type="ECO:0000259" key="2">
    <source>
        <dbReference type="Pfam" id="PF22640"/>
    </source>
</evidence>
<evidence type="ECO:0000313" key="3">
    <source>
        <dbReference type="EMBL" id="GEO88565.1"/>
    </source>
</evidence>
<name>A0A512HT33_9ACTN</name>
<dbReference type="Gene3D" id="3.90.550.10">
    <property type="entry name" value="Spore Coat Polysaccharide Biosynthesis Protein SpsA, Chain A"/>
    <property type="match status" value="1"/>
</dbReference>
<dbReference type="Pfam" id="PF00483">
    <property type="entry name" value="NTP_transferase"/>
    <property type="match status" value="1"/>
</dbReference>
<dbReference type="InterPro" id="IPR049577">
    <property type="entry name" value="GMPP_N"/>
</dbReference>
<dbReference type="InterPro" id="IPR005835">
    <property type="entry name" value="NTP_transferase_dom"/>
</dbReference>
<keyword evidence="3" id="KW-0808">Transferase</keyword>
<sequence length="371" mass="39303">MAVNGDGDRFRRLRRTTTVTAVSSFHVIIPAGGAGTRLWPLSRRARPKFLLDLEGTGRTLIQQTWDRMLPLTGAERIHVVSGAAHGSAIAEQLPELVNLLLEPSPRDSMPAIGLAAAIIERSDPDAVVGSFAADHRIPDPERFVEAVREAIVVAEDGYIVTIGIEPTEPSTAFGYIASGAPLDGFASARAVRSFVEKPDADTARGYLASDDHVWNAGMFVARASVLLDSLARFQPELAAGLREIAATWGTPAFVAELGRTWPTLTKIAIDHAVAEPVAAEGGMAVVPATFGWDDLGDFASIAPLGSSPDVLWVDADGVARGGEGVQVAVLGLRNVAVVQTDDAILVLDLAQSQRVKDVVARLKDAGRDDLL</sequence>
<reference evidence="3 4" key="1">
    <citation type="submission" date="2019-07" db="EMBL/GenBank/DDBJ databases">
        <title>Whole genome shotgun sequence of Aeromicrobium flavum NBRC 107625.</title>
        <authorList>
            <person name="Hosoyama A."/>
            <person name="Uohara A."/>
            <person name="Ohji S."/>
            <person name="Ichikawa N."/>
        </authorList>
    </citation>
    <scope>NUCLEOTIDE SEQUENCE [LARGE SCALE GENOMIC DNA]</scope>
    <source>
        <strain evidence="3 4">NBRC 107625</strain>
    </source>
</reference>